<keyword evidence="3" id="KW-1185">Reference proteome</keyword>
<organism evidence="2 3">
    <name type="scientific">Paenibacillus roseopurpureus</name>
    <dbReference type="NCBI Taxonomy" id="2918901"/>
    <lineage>
        <taxon>Bacteria</taxon>
        <taxon>Bacillati</taxon>
        <taxon>Bacillota</taxon>
        <taxon>Bacilli</taxon>
        <taxon>Bacillales</taxon>
        <taxon>Paenibacillaceae</taxon>
        <taxon>Paenibacillus</taxon>
    </lineage>
</organism>
<dbReference type="Gene3D" id="1.25.40.10">
    <property type="entry name" value="Tetratricopeptide repeat domain"/>
    <property type="match status" value="1"/>
</dbReference>
<reference evidence="2" key="1">
    <citation type="submission" date="2022-02" db="EMBL/GenBank/DDBJ databases">
        <title>Paenibacillus sp. MBLB1832 Whole Genome Shotgun Sequencing.</title>
        <authorList>
            <person name="Hwang C.Y."/>
            <person name="Cho E.-S."/>
            <person name="Seo M.-J."/>
        </authorList>
    </citation>
    <scope>NUCLEOTIDE SEQUENCE</scope>
    <source>
        <strain evidence="2">MBLB1832</strain>
    </source>
</reference>
<dbReference type="RefSeq" id="WP_314795698.1">
    <property type="nucleotide sequence ID" value="NZ_CP130319.1"/>
</dbReference>
<keyword evidence="1" id="KW-0812">Transmembrane</keyword>
<evidence type="ECO:0000313" key="3">
    <source>
        <dbReference type="Proteomes" id="UP001304650"/>
    </source>
</evidence>
<name>A0AA96LK28_9BACL</name>
<feature type="transmembrane region" description="Helical" evidence="1">
    <location>
        <begin position="28"/>
        <end position="48"/>
    </location>
</feature>
<sequence length="309" mass="36262">MLEWVLLIYVSTCTVWIGFRHRHDKNEAWVRIVLAVGFPVIGFLLPTFRSKRWHERSDVRHEKARNTLFDDLLVENSTIPNVLSKLETEKEMNVVPLEEALLVNDLSTRRRAMIDLLKQDSLDYLEILQMAVSNEDTETSHYAVSAIMELKRKIVINMQELAVKFEENKKDVQVLQSYSEILKSYMRSGFLDERTRIKYGYTYTNVLKLLIDEVPDAAQAYVDKIATDLELKEYTEAEQTALLYLKQFPLHEEAYLSLIRVYYTMRSIEKLKSTLNQLRKSPIRLSSQALTVVRFWSEENADEKNRIQT</sequence>
<keyword evidence="1" id="KW-1133">Transmembrane helix</keyword>
<dbReference type="AlphaFoldDB" id="A0AA96LK28"/>
<protein>
    <submittedName>
        <fullName evidence="2">Uncharacterized protein</fullName>
    </submittedName>
</protein>
<dbReference type="InterPro" id="IPR011990">
    <property type="entry name" value="TPR-like_helical_dom_sf"/>
</dbReference>
<dbReference type="SUPFAM" id="SSF48452">
    <property type="entry name" value="TPR-like"/>
    <property type="match status" value="1"/>
</dbReference>
<dbReference type="KEGG" id="proo:MJB10_14480"/>
<keyword evidence="1" id="KW-0472">Membrane</keyword>
<accession>A0AA96LK28</accession>
<dbReference type="EMBL" id="CP130319">
    <property type="protein sequence ID" value="WNR42344.1"/>
    <property type="molecule type" value="Genomic_DNA"/>
</dbReference>
<dbReference type="Proteomes" id="UP001304650">
    <property type="component" value="Chromosome"/>
</dbReference>
<proteinExistence type="predicted"/>
<evidence type="ECO:0000256" key="1">
    <source>
        <dbReference type="SAM" id="Phobius"/>
    </source>
</evidence>
<evidence type="ECO:0000313" key="2">
    <source>
        <dbReference type="EMBL" id="WNR42344.1"/>
    </source>
</evidence>
<gene>
    <name evidence="2" type="ORF">MJB10_14480</name>
</gene>